<dbReference type="InterPro" id="IPR018060">
    <property type="entry name" value="HTH_AraC"/>
</dbReference>
<evidence type="ECO:0000256" key="1">
    <source>
        <dbReference type="ARBA" id="ARBA00023015"/>
    </source>
</evidence>
<dbReference type="AlphaFoldDB" id="A0A6I4XHQ0"/>
<dbReference type="GO" id="GO:0043565">
    <property type="term" value="F:sequence-specific DNA binding"/>
    <property type="evidence" value="ECO:0007669"/>
    <property type="project" value="InterPro"/>
</dbReference>
<keyword evidence="1" id="KW-0805">Transcription regulation</keyword>
<evidence type="ECO:0000256" key="2">
    <source>
        <dbReference type="ARBA" id="ARBA00023125"/>
    </source>
</evidence>
<keyword evidence="2" id="KW-0238">DNA-binding</keyword>
<dbReference type="PRINTS" id="PR00032">
    <property type="entry name" value="HTHARAC"/>
</dbReference>
<comment type="caution">
    <text evidence="5">The sequence shown here is derived from an EMBL/GenBank/DDBJ whole genome shotgun (WGS) entry which is preliminary data.</text>
</comment>
<proteinExistence type="predicted"/>
<evidence type="ECO:0000313" key="5">
    <source>
        <dbReference type="EMBL" id="MXS26166.1"/>
    </source>
</evidence>
<accession>A0A6I4XHQ0</accession>
<dbReference type="InterPro" id="IPR020449">
    <property type="entry name" value="Tscrpt_reg_AraC-type_HTH"/>
</dbReference>
<dbReference type="Proteomes" id="UP000439965">
    <property type="component" value="Unassembled WGS sequence"/>
</dbReference>
<reference evidence="5 6" key="1">
    <citation type="submission" date="2019-04" db="EMBL/GenBank/DDBJ databases">
        <title>Step-wise assembly of the neonatal virome modulated by breast feeding.</title>
        <authorList>
            <person name="Liang G."/>
            <person name="Bushman F."/>
        </authorList>
    </citation>
    <scope>NUCLEOTIDE SEQUENCE [LARGE SCALE GENOMIC DNA]</scope>
    <source>
        <strain evidence="5 6">E3404</strain>
    </source>
</reference>
<dbReference type="Pfam" id="PF12833">
    <property type="entry name" value="HTH_18"/>
    <property type="match status" value="1"/>
</dbReference>
<dbReference type="InterPro" id="IPR050959">
    <property type="entry name" value="MarA-like"/>
</dbReference>
<evidence type="ECO:0000259" key="4">
    <source>
        <dbReference type="PROSITE" id="PS01124"/>
    </source>
</evidence>
<name>A0A6I4XHQ0_ENTGA</name>
<feature type="domain" description="HTH araC/xylS-type" evidence="4">
    <location>
        <begin position="10"/>
        <end position="108"/>
    </location>
</feature>
<dbReference type="SUPFAM" id="SSF46689">
    <property type="entry name" value="Homeodomain-like"/>
    <property type="match status" value="2"/>
</dbReference>
<dbReference type="PROSITE" id="PS00041">
    <property type="entry name" value="HTH_ARAC_FAMILY_1"/>
    <property type="match status" value="1"/>
</dbReference>
<evidence type="ECO:0000256" key="3">
    <source>
        <dbReference type="ARBA" id="ARBA00023163"/>
    </source>
</evidence>
<dbReference type="PANTHER" id="PTHR47504:SF6">
    <property type="entry name" value="ARAC-FAMILY TRANSCRIPTIONAL REGULATOR"/>
    <property type="match status" value="1"/>
</dbReference>
<sequence length="292" mass="33932">MIMDYTKDIQLALLYIENNLTGDLSSKEIAKKAGMSEFHFQRVFKKQLGMGVYKYLQKRRMAHASLLLLKSELKIIEIALISGFSSQEAFSRVFKSYYQLPPRQYRIQFKNFFRGNQKMCETKINGWLLSGNNFDKYEVTIDQMNFHSGNQSVKMSQTESLYTENFATVMQQVSAKNYINQRVRLSAYLKSESIEGWGGIWLRIDGKNFEQLAFDNMQNRPVTGTNDWNYYSSVLDVSQEAEVLNFGFLLQGKGTLWADDFCLEIVPNDIQTTEFNSEQYYPTEPQNLSFSE</sequence>
<keyword evidence="3" id="KW-0804">Transcription</keyword>
<dbReference type="Gene3D" id="2.60.120.260">
    <property type="entry name" value="Galactose-binding domain-like"/>
    <property type="match status" value="1"/>
</dbReference>
<dbReference type="InterPro" id="IPR018062">
    <property type="entry name" value="HTH_AraC-typ_CS"/>
</dbReference>
<dbReference type="EMBL" id="WVTI01000006">
    <property type="protein sequence ID" value="MXS26166.1"/>
    <property type="molecule type" value="Genomic_DNA"/>
</dbReference>
<dbReference type="PANTHER" id="PTHR47504">
    <property type="entry name" value="RIGHT ORIGIN-BINDING PROTEIN"/>
    <property type="match status" value="1"/>
</dbReference>
<organism evidence="5 6">
    <name type="scientific">Enterococcus gallinarum</name>
    <dbReference type="NCBI Taxonomy" id="1353"/>
    <lineage>
        <taxon>Bacteria</taxon>
        <taxon>Bacillati</taxon>
        <taxon>Bacillota</taxon>
        <taxon>Bacilli</taxon>
        <taxon>Lactobacillales</taxon>
        <taxon>Enterococcaceae</taxon>
        <taxon>Enterococcus</taxon>
    </lineage>
</organism>
<dbReference type="GO" id="GO:0003700">
    <property type="term" value="F:DNA-binding transcription factor activity"/>
    <property type="evidence" value="ECO:0007669"/>
    <property type="project" value="InterPro"/>
</dbReference>
<protein>
    <submittedName>
        <fullName evidence="5">Helix-turn-helix domain-containing protein</fullName>
    </submittedName>
</protein>
<gene>
    <name evidence="5" type="ORF">GTI89_08855</name>
</gene>
<dbReference type="Gene3D" id="1.10.10.60">
    <property type="entry name" value="Homeodomain-like"/>
    <property type="match status" value="2"/>
</dbReference>
<dbReference type="InterPro" id="IPR009057">
    <property type="entry name" value="Homeodomain-like_sf"/>
</dbReference>
<dbReference type="SMART" id="SM00342">
    <property type="entry name" value="HTH_ARAC"/>
    <property type="match status" value="1"/>
</dbReference>
<evidence type="ECO:0000313" key="6">
    <source>
        <dbReference type="Proteomes" id="UP000439965"/>
    </source>
</evidence>
<dbReference type="PROSITE" id="PS01124">
    <property type="entry name" value="HTH_ARAC_FAMILY_2"/>
    <property type="match status" value="1"/>
</dbReference>